<keyword evidence="1" id="KW-1133">Transmembrane helix</keyword>
<dbReference type="Proteomes" id="UP001295684">
    <property type="component" value="Unassembled WGS sequence"/>
</dbReference>
<evidence type="ECO:0000313" key="3">
    <source>
        <dbReference type="Proteomes" id="UP001295684"/>
    </source>
</evidence>
<organism evidence="2 3">
    <name type="scientific">Euplotes crassus</name>
    <dbReference type="NCBI Taxonomy" id="5936"/>
    <lineage>
        <taxon>Eukaryota</taxon>
        <taxon>Sar</taxon>
        <taxon>Alveolata</taxon>
        <taxon>Ciliophora</taxon>
        <taxon>Intramacronucleata</taxon>
        <taxon>Spirotrichea</taxon>
        <taxon>Hypotrichia</taxon>
        <taxon>Euplotida</taxon>
        <taxon>Euplotidae</taxon>
        <taxon>Moneuplotes</taxon>
    </lineage>
</organism>
<keyword evidence="3" id="KW-1185">Reference proteome</keyword>
<gene>
    <name evidence="2" type="ORF">ECRASSUSDP1_LOCUS16312</name>
</gene>
<sequence>MVMNIWPSSCNQLFIYIFSLCFSVKVFILCKCNAHIIWVPGSLTVFCKKSSA</sequence>
<keyword evidence="1" id="KW-0472">Membrane</keyword>
<accession>A0AAD1XLG8</accession>
<dbReference type="AlphaFoldDB" id="A0AAD1XLG8"/>
<protein>
    <submittedName>
        <fullName evidence="2">Uncharacterized protein</fullName>
    </submittedName>
</protein>
<dbReference type="EMBL" id="CAMPGE010016392">
    <property type="protein sequence ID" value="CAI2374953.1"/>
    <property type="molecule type" value="Genomic_DNA"/>
</dbReference>
<name>A0AAD1XLG8_EUPCR</name>
<keyword evidence="1" id="KW-0812">Transmembrane</keyword>
<evidence type="ECO:0000313" key="2">
    <source>
        <dbReference type="EMBL" id="CAI2374953.1"/>
    </source>
</evidence>
<feature type="transmembrane region" description="Helical" evidence="1">
    <location>
        <begin position="13"/>
        <end position="30"/>
    </location>
</feature>
<evidence type="ECO:0000256" key="1">
    <source>
        <dbReference type="SAM" id="Phobius"/>
    </source>
</evidence>
<proteinExistence type="predicted"/>
<reference evidence="2" key="1">
    <citation type="submission" date="2023-07" db="EMBL/GenBank/DDBJ databases">
        <authorList>
            <consortium name="AG Swart"/>
            <person name="Singh M."/>
            <person name="Singh A."/>
            <person name="Seah K."/>
            <person name="Emmerich C."/>
        </authorList>
    </citation>
    <scope>NUCLEOTIDE SEQUENCE</scope>
    <source>
        <strain evidence="2">DP1</strain>
    </source>
</reference>
<comment type="caution">
    <text evidence="2">The sequence shown here is derived from an EMBL/GenBank/DDBJ whole genome shotgun (WGS) entry which is preliminary data.</text>
</comment>